<accession>A0A9Q3GS06</accession>
<reference evidence="1" key="1">
    <citation type="submission" date="2021-03" db="EMBL/GenBank/DDBJ databases">
        <title>Draft genome sequence of rust myrtle Austropuccinia psidii MF-1, a brazilian biotype.</title>
        <authorList>
            <person name="Quecine M.C."/>
            <person name="Pachon D.M.R."/>
            <person name="Bonatelli M.L."/>
            <person name="Correr F.H."/>
            <person name="Franceschini L.M."/>
            <person name="Leite T.F."/>
            <person name="Margarido G.R.A."/>
            <person name="Almeida C.A."/>
            <person name="Ferrarezi J.A."/>
            <person name="Labate C.A."/>
        </authorList>
    </citation>
    <scope>NUCLEOTIDE SEQUENCE</scope>
    <source>
        <strain evidence="1">MF-1</strain>
    </source>
</reference>
<name>A0A9Q3GS06_9BASI</name>
<sequence length="129" mass="14616">MGNFSKPLAGDHELLLTHQELSGSGEYHRALRRMESFVFKRQVKKNKELVKEEKTVIHIPKEGAGNDPSFAERSTIIINQLQNSKETSPKGLRRNREVSRAIKAREMVNRIGAGLTHKGTGFPNWNLQP</sequence>
<evidence type="ECO:0000313" key="2">
    <source>
        <dbReference type="Proteomes" id="UP000765509"/>
    </source>
</evidence>
<dbReference type="EMBL" id="AVOT02004687">
    <property type="protein sequence ID" value="MBW0477072.1"/>
    <property type="molecule type" value="Genomic_DNA"/>
</dbReference>
<organism evidence="1 2">
    <name type="scientific">Austropuccinia psidii MF-1</name>
    <dbReference type="NCBI Taxonomy" id="1389203"/>
    <lineage>
        <taxon>Eukaryota</taxon>
        <taxon>Fungi</taxon>
        <taxon>Dikarya</taxon>
        <taxon>Basidiomycota</taxon>
        <taxon>Pucciniomycotina</taxon>
        <taxon>Pucciniomycetes</taxon>
        <taxon>Pucciniales</taxon>
        <taxon>Sphaerophragmiaceae</taxon>
        <taxon>Austropuccinia</taxon>
    </lineage>
</organism>
<comment type="caution">
    <text evidence="1">The sequence shown here is derived from an EMBL/GenBank/DDBJ whole genome shotgun (WGS) entry which is preliminary data.</text>
</comment>
<protein>
    <submittedName>
        <fullName evidence="1">Uncharacterized protein</fullName>
    </submittedName>
</protein>
<evidence type="ECO:0000313" key="1">
    <source>
        <dbReference type="EMBL" id="MBW0477072.1"/>
    </source>
</evidence>
<dbReference type="Proteomes" id="UP000765509">
    <property type="component" value="Unassembled WGS sequence"/>
</dbReference>
<dbReference type="AlphaFoldDB" id="A0A9Q3GS06"/>
<gene>
    <name evidence="1" type="ORF">O181_016787</name>
</gene>
<keyword evidence="2" id="KW-1185">Reference proteome</keyword>
<proteinExistence type="predicted"/>